<dbReference type="EMBL" id="JDSO01000033">
    <property type="protein sequence ID" value="KDB48637.1"/>
    <property type="molecule type" value="Genomic_DNA"/>
</dbReference>
<name>A0A836MF58_GLAPU</name>
<accession>A0A836MF58</accession>
<dbReference type="RefSeq" id="WP_021113125.1">
    <property type="nucleotide sequence ID" value="NZ_JDSO01000033.1"/>
</dbReference>
<sequence>MSHVINIPKVVVDKNQVSSPTQITISNNGFFPDIELVEVRHAMRADGTVTDERLTFAVIEAMATVNAELHTLQMEYATFDDIPSDHINGENLMITRYKRAVFCFAMANLYERYRSFDSTKEGAEKAEQFENSVDDLRRDARFAIRDMLKRKRWTSELI</sequence>
<dbReference type="InterPro" id="IPR009225">
    <property type="entry name" value="Phage_head_completion_GpL"/>
</dbReference>
<reference evidence="1 2" key="1">
    <citation type="submission" date="2014-02" db="EMBL/GenBank/DDBJ databases">
        <title>Comparative genomics of Haemophilus parasuis isolated from pig lungs.</title>
        <authorList>
            <person name="Kittichotirat W."/>
            <person name="Bumgarner R.E."/>
            <person name="Lawrence P."/>
        </authorList>
    </citation>
    <scope>NUCLEOTIDE SEQUENCE [LARGE SCALE GENOMIC DNA]</scope>
    <source>
        <strain evidence="1 2">HPS10</strain>
    </source>
</reference>
<dbReference type="AlphaFoldDB" id="A0A836MF58"/>
<evidence type="ECO:0000313" key="2">
    <source>
        <dbReference type="Proteomes" id="UP000027036"/>
    </source>
</evidence>
<dbReference type="Proteomes" id="UP000027036">
    <property type="component" value="Unassembled WGS sequence"/>
</dbReference>
<dbReference type="Pfam" id="PF05926">
    <property type="entry name" value="Phage_GPL"/>
    <property type="match status" value="1"/>
</dbReference>
<organism evidence="1 2">
    <name type="scientific">Glaesserella parasuis HPS10</name>
    <dbReference type="NCBI Taxonomy" id="1450514"/>
    <lineage>
        <taxon>Bacteria</taxon>
        <taxon>Pseudomonadati</taxon>
        <taxon>Pseudomonadota</taxon>
        <taxon>Gammaproteobacteria</taxon>
        <taxon>Pasteurellales</taxon>
        <taxon>Pasteurellaceae</taxon>
        <taxon>Glaesserella</taxon>
    </lineage>
</organism>
<protein>
    <submittedName>
        <fullName evidence="1">Phage head protein</fullName>
    </submittedName>
</protein>
<comment type="caution">
    <text evidence="1">The sequence shown here is derived from an EMBL/GenBank/DDBJ whole genome shotgun (WGS) entry which is preliminary data.</text>
</comment>
<evidence type="ECO:0000313" key="1">
    <source>
        <dbReference type="EMBL" id="KDB48637.1"/>
    </source>
</evidence>
<proteinExistence type="predicted"/>
<gene>
    <name evidence="1" type="ORF">HPS10_02925</name>
</gene>